<feature type="region of interest" description="Disordered" evidence="1">
    <location>
        <begin position="193"/>
        <end position="243"/>
    </location>
</feature>
<dbReference type="EMBL" id="PZQS01000003">
    <property type="protein sequence ID" value="PVD33837.1"/>
    <property type="molecule type" value="Genomic_DNA"/>
</dbReference>
<comment type="caution">
    <text evidence="2">The sequence shown here is derived from an EMBL/GenBank/DDBJ whole genome shotgun (WGS) entry which is preliminary data.</text>
</comment>
<feature type="region of interest" description="Disordered" evidence="1">
    <location>
        <begin position="1"/>
        <end position="32"/>
    </location>
</feature>
<dbReference type="OrthoDB" id="6114324at2759"/>
<gene>
    <name evidence="2" type="ORF">C0Q70_05098</name>
</gene>
<proteinExistence type="predicted"/>
<evidence type="ECO:0000313" key="3">
    <source>
        <dbReference type="Proteomes" id="UP000245119"/>
    </source>
</evidence>
<accession>A0A2T7PKD1</accession>
<name>A0A2T7PKD1_POMCA</name>
<evidence type="ECO:0000256" key="1">
    <source>
        <dbReference type="SAM" id="MobiDB-lite"/>
    </source>
</evidence>
<protein>
    <submittedName>
        <fullName evidence="2">Uncharacterized protein</fullName>
    </submittedName>
</protein>
<dbReference type="InterPro" id="IPR038935">
    <property type="entry name" value="C5orf52"/>
</dbReference>
<keyword evidence="3" id="KW-1185">Reference proteome</keyword>
<sequence length="314" mass="34789">MKDKYGSATSGLGLDETNQPMASVESGGRSVFSTSSAPHACMTYMHRPPRIMPNYGRKTRGALPKSNVSRVLLYDNVTQQQMLQVKISHLHVEKRKAGHLLDLHRKSFIIRRLQTQKHVGENPERHTYHLHLRKEPQLSFTHAKASSLCLDAHNSGADRPEVTSFTKHDDISVETEEKLRQHPDLRKLAQKDEECSSHRGLPVSAVSQDHQTSGNGVLRKSPDHAHHVKRRNQAHGFQSLQRDDAGTIKLPDISRRFAAASGETGSVGHVLLTSDSSSYGVTRVLHTFPAPVDQKGGKALARCCDEDCLPSDGD</sequence>
<dbReference type="AlphaFoldDB" id="A0A2T7PKD1"/>
<feature type="compositionally biased region" description="Polar residues" evidence="1">
    <location>
        <begin position="205"/>
        <end position="215"/>
    </location>
</feature>
<evidence type="ECO:0000313" key="2">
    <source>
        <dbReference type="EMBL" id="PVD33837.1"/>
    </source>
</evidence>
<dbReference type="Proteomes" id="UP000245119">
    <property type="component" value="Linkage Group LG3"/>
</dbReference>
<organism evidence="2 3">
    <name type="scientific">Pomacea canaliculata</name>
    <name type="common">Golden apple snail</name>
    <dbReference type="NCBI Taxonomy" id="400727"/>
    <lineage>
        <taxon>Eukaryota</taxon>
        <taxon>Metazoa</taxon>
        <taxon>Spiralia</taxon>
        <taxon>Lophotrochozoa</taxon>
        <taxon>Mollusca</taxon>
        <taxon>Gastropoda</taxon>
        <taxon>Caenogastropoda</taxon>
        <taxon>Architaenioglossa</taxon>
        <taxon>Ampullarioidea</taxon>
        <taxon>Ampullariidae</taxon>
        <taxon>Pomacea</taxon>
    </lineage>
</organism>
<dbReference type="Pfam" id="PF17666">
    <property type="entry name" value="DUF5528"/>
    <property type="match status" value="1"/>
</dbReference>
<reference evidence="2 3" key="1">
    <citation type="submission" date="2018-04" db="EMBL/GenBank/DDBJ databases">
        <title>The genome of golden apple snail Pomacea canaliculata provides insight into stress tolerance and invasive adaptation.</title>
        <authorList>
            <person name="Liu C."/>
            <person name="Liu B."/>
            <person name="Ren Y."/>
            <person name="Zhang Y."/>
            <person name="Wang H."/>
            <person name="Li S."/>
            <person name="Jiang F."/>
            <person name="Yin L."/>
            <person name="Zhang G."/>
            <person name="Qian W."/>
            <person name="Fan W."/>
        </authorList>
    </citation>
    <scope>NUCLEOTIDE SEQUENCE [LARGE SCALE GENOMIC DNA]</scope>
    <source>
        <strain evidence="2">SZHN2017</strain>
        <tissue evidence="2">Muscle</tissue>
    </source>
</reference>